<feature type="non-terminal residue" evidence="1">
    <location>
        <position position="1"/>
    </location>
</feature>
<proteinExistence type="predicted"/>
<gene>
    <name evidence="1" type="ORF">AVDCRST_MAG28-215</name>
</gene>
<protein>
    <submittedName>
        <fullName evidence="1">Uncharacterized protein</fullName>
    </submittedName>
</protein>
<organism evidence="1">
    <name type="scientific">uncultured Rubrobacteraceae bacterium</name>
    <dbReference type="NCBI Taxonomy" id="349277"/>
    <lineage>
        <taxon>Bacteria</taxon>
        <taxon>Bacillati</taxon>
        <taxon>Actinomycetota</taxon>
        <taxon>Rubrobacteria</taxon>
        <taxon>Rubrobacterales</taxon>
        <taxon>Rubrobacteraceae</taxon>
        <taxon>environmental samples</taxon>
    </lineage>
</organism>
<evidence type="ECO:0000313" key="1">
    <source>
        <dbReference type="EMBL" id="CAA9440753.1"/>
    </source>
</evidence>
<accession>A0A6J4QCF8</accession>
<sequence>GRVRTRRKPALRAASIRFRRLVFSLPPAGPEVVLRKKKAGGRSTLALLDSSLFLPGRGCPALCCFPFLPAGHAVLRV</sequence>
<reference evidence="1" key="1">
    <citation type="submission" date="2020-02" db="EMBL/GenBank/DDBJ databases">
        <authorList>
            <person name="Meier V. D."/>
        </authorList>
    </citation>
    <scope>NUCLEOTIDE SEQUENCE</scope>
    <source>
        <strain evidence="1">AVDCRST_MAG28</strain>
    </source>
</reference>
<dbReference type="AlphaFoldDB" id="A0A6J4QCF8"/>
<dbReference type="EMBL" id="CADCVE010000008">
    <property type="protein sequence ID" value="CAA9440753.1"/>
    <property type="molecule type" value="Genomic_DNA"/>
</dbReference>
<feature type="non-terminal residue" evidence="1">
    <location>
        <position position="77"/>
    </location>
</feature>
<name>A0A6J4QCF8_9ACTN</name>